<protein>
    <submittedName>
        <fullName evidence="1">Uncharacterized protein</fullName>
    </submittedName>
</protein>
<gene>
    <name evidence="1" type="ORF">FRUB_05851</name>
</gene>
<sequence>MTRLSSRRKPSSSYSAMAFSLKLLKWRIRKLVRVRDRFDQGDDS</sequence>
<evidence type="ECO:0000313" key="2">
    <source>
        <dbReference type="Proteomes" id="UP000214646"/>
    </source>
</evidence>
<keyword evidence="2" id="KW-1185">Reference proteome</keyword>
<evidence type="ECO:0000313" key="1">
    <source>
        <dbReference type="EMBL" id="OWK39961.1"/>
    </source>
</evidence>
<name>A0A225DEH7_9BACT</name>
<accession>A0A225DEH7</accession>
<organism evidence="1 2">
    <name type="scientific">Fimbriiglobus ruber</name>
    <dbReference type="NCBI Taxonomy" id="1908690"/>
    <lineage>
        <taxon>Bacteria</taxon>
        <taxon>Pseudomonadati</taxon>
        <taxon>Planctomycetota</taxon>
        <taxon>Planctomycetia</taxon>
        <taxon>Gemmatales</taxon>
        <taxon>Gemmataceae</taxon>
        <taxon>Fimbriiglobus</taxon>
    </lineage>
</organism>
<comment type="caution">
    <text evidence="1">The sequence shown here is derived from an EMBL/GenBank/DDBJ whole genome shotgun (WGS) entry which is preliminary data.</text>
</comment>
<dbReference type="EMBL" id="NIDE01000009">
    <property type="protein sequence ID" value="OWK39961.1"/>
    <property type="molecule type" value="Genomic_DNA"/>
</dbReference>
<dbReference type="AlphaFoldDB" id="A0A225DEH7"/>
<proteinExistence type="predicted"/>
<reference evidence="2" key="1">
    <citation type="submission" date="2017-06" db="EMBL/GenBank/DDBJ databases">
        <title>Genome analysis of Fimbriiglobus ruber SP5, the first member of the order Planctomycetales with confirmed chitinolytic capability.</title>
        <authorList>
            <person name="Ravin N.V."/>
            <person name="Rakitin A.L."/>
            <person name="Ivanova A.A."/>
            <person name="Beletsky A.V."/>
            <person name="Kulichevskaya I.S."/>
            <person name="Mardanov A.V."/>
            <person name="Dedysh S.N."/>
        </authorList>
    </citation>
    <scope>NUCLEOTIDE SEQUENCE [LARGE SCALE GENOMIC DNA]</scope>
    <source>
        <strain evidence="2">SP5</strain>
    </source>
</reference>
<dbReference type="Proteomes" id="UP000214646">
    <property type="component" value="Unassembled WGS sequence"/>
</dbReference>